<dbReference type="CDD" id="cd07505">
    <property type="entry name" value="HAD_BPGM-like"/>
    <property type="match status" value="1"/>
</dbReference>
<dbReference type="PRINTS" id="PR00413">
    <property type="entry name" value="HADHALOGNASE"/>
</dbReference>
<keyword evidence="7" id="KW-1185">Reference proteome</keyword>
<reference evidence="6 7" key="1">
    <citation type="submission" date="2021-08" db="EMBL/GenBank/DDBJ databases">
        <title>The genome sequence of Chitinophaga sp. B61.</title>
        <authorList>
            <person name="Zhang X."/>
        </authorList>
    </citation>
    <scope>NUCLEOTIDE SEQUENCE [LARGE SCALE GENOMIC DNA]</scope>
    <source>
        <strain evidence="6 7">B61</strain>
    </source>
</reference>
<dbReference type="Gene3D" id="1.10.150.240">
    <property type="entry name" value="Putative phosphatase, domain 2"/>
    <property type="match status" value="1"/>
</dbReference>
<dbReference type="PANTHER" id="PTHR46193:SF18">
    <property type="entry name" value="HEXITOL PHOSPHATASE B"/>
    <property type="match status" value="1"/>
</dbReference>
<comment type="similarity">
    <text evidence="2">Belongs to the HAD-like hydrolase superfamily. CbbY/CbbZ/Gph/YieH family.</text>
</comment>
<dbReference type="SFLD" id="SFLDG01135">
    <property type="entry name" value="C1.5.6:_HAD__Beta-PGM__Phospha"/>
    <property type="match status" value="1"/>
</dbReference>
<evidence type="ECO:0000256" key="5">
    <source>
        <dbReference type="ARBA" id="ARBA00023277"/>
    </source>
</evidence>
<dbReference type="InterPro" id="IPR041492">
    <property type="entry name" value="HAD_2"/>
</dbReference>
<dbReference type="RefSeq" id="WP_220252185.1">
    <property type="nucleotide sequence ID" value="NZ_JAICCF010000004.1"/>
</dbReference>
<accession>A0ABS7GGN8</accession>
<dbReference type="SUPFAM" id="SSF56784">
    <property type="entry name" value="HAD-like"/>
    <property type="match status" value="1"/>
</dbReference>
<keyword evidence="4" id="KW-0460">Magnesium</keyword>
<dbReference type="InterPro" id="IPR023198">
    <property type="entry name" value="PGP-like_dom2"/>
</dbReference>
<evidence type="ECO:0000256" key="4">
    <source>
        <dbReference type="ARBA" id="ARBA00022842"/>
    </source>
</evidence>
<dbReference type="NCBIfam" id="TIGR01509">
    <property type="entry name" value="HAD-SF-IA-v3"/>
    <property type="match status" value="1"/>
</dbReference>
<dbReference type="EMBL" id="JAICCF010000004">
    <property type="protein sequence ID" value="MBW8686854.1"/>
    <property type="molecule type" value="Genomic_DNA"/>
</dbReference>
<comment type="caution">
    <text evidence="6">The sequence shown here is derived from an EMBL/GenBank/DDBJ whole genome shotgun (WGS) entry which is preliminary data.</text>
</comment>
<dbReference type="Pfam" id="PF13419">
    <property type="entry name" value="HAD_2"/>
    <property type="match status" value="1"/>
</dbReference>
<comment type="cofactor">
    <cofactor evidence="1">
        <name>Mg(2+)</name>
        <dbReference type="ChEBI" id="CHEBI:18420"/>
    </cofactor>
</comment>
<evidence type="ECO:0000313" key="7">
    <source>
        <dbReference type="Proteomes" id="UP000812961"/>
    </source>
</evidence>
<keyword evidence="5" id="KW-0119">Carbohydrate metabolism</keyword>
<gene>
    <name evidence="6" type="ORF">K1Y79_21140</name>
</gene>
<dbReference type="SFLD" id="SFLDG01129">
    <property type="entry name" value="C1.5:_HAD__Beta-PGM__Phosphata"/>
    <property type="match status" value="1"/>
</dbReference>
<dbReference type="SFLD" id="SFLDS00003">
    <property type="entry name" value="Haloacid_Dehalogenase"/>
    <property type="match status" value="1"/>
</dbReference>
<name>A0ABS7GGN8_9BACT</name>
<dbReference type="InterPro" id="IPR036412">
    <property type="entry name" value="HAD-like_sf"/>
</dbReference>
<dbReference type="InterPro" id="IPR023214">
    <property type="entry name" value="HAD_sf"/>
</dbReference>
<dbReference type="InterPro" id="IPR006439">
    <property type="entry name" value="HAD-SF_hydro_IA"/>
</dbReference>
<dbReference type="Gene3D" id="3.40.50.1000">
    <property type="entry name" value="HAD superfamily/HAD-like"/>
    <property type="match status" value="1"/>
</dbReference>
<organism evidence="6 7">
    <name type="scientific">Chitinophaga rhizophila</name>
    <dbReference type="NCBI Taxonomy" id="2866212"/>
    <lineage>
        <taxon>Bacteria</taxon>
        <taxon>Pseudomonadati</taxon>
        <taxon>Bacteroidota</taxon>
        <taxon>Chitinophagia</taxon>
        <taxon>Chitinophagales</taxon>
        <taxon>Chitinophagaceae</taxon>
        <taxon>Chitinophaga</taxon>
    </lineage>
</organism>
<protein>
    <submittedName>
        <fullName evidence="6">HAD family phosphatase</fullName>
    </submittedName>
</protein>
<evidence type="ECO:0000256" key="2">
    <source>
        <dbReference type="ARBA" id="ARBA00006171"/>
    </source>
</evidence>
<sequence>MKKAFIFDMNGTMIDDMEYHLEGWFNILNDDLGAGMTRAAVKKEMYGKNQELLVRIFGKDRFTEAEMDELSMEKERRYQQAYLPHLRLIPGLQEFLEVADKAGILMGIGTAAIPFNVDFALDNLHIRHHFKSIVTANDVATSKPNPEVFLKAAEELGISPADCIVFEDAPKGVEAAANAGMKAVVLTTMHTREEFSDFDNILTFVPDYTTLRPEELFR</sequence>
<evidence type="ECO:0000313" key="6">
    <source>
        <dbReference type="EMBL" id="MBW8686854.1"/>
    </source>
</evidence>
<keyword evidence="3" id="KW-0479">Metal-binding</keyword>
<evidence type="ECO:0000256" key="1">
    <source>
        <dbReference type="ARBA" id="ARBA00001946"/>
    </source>
</evidence>
<evidence type="ECO:0000256" key="3">
    <source>
        <dbReference type="ARBA" id="ARBA00022723"/>
    </source>
</evidence>
<dbReference type="Proteomes" id="UP000812961">
    <property type="component" value="Unassembled WGS sequence"/>
</dbReference>
<proteinExistence type="inferred from homology"/>
<dbReference type="PANTHER" id="PTHR46193">
    <property type="entry name" value="6-PHOSPHOGLUCONATE PHOSPHATASE"/>
    <property type="match status" value="1"/>
</dbReference>
<dbReference type="InterPro" id="IPR051600">
    <property type="entry name" value="Beta-PGM-like"/>
</dbReference>